<protein>
    <recommendedName>
        <fullName evidence="4">Bacterial surface antigen (D15) domain-containing protein</fullName>
    </recommendedName>
</protein>
<dbReference type="InterPro" id="IPR000184">
    <property type="entry name" value="Bac_surfAg_D15"/>
</dbReference>
<dbReference type="EMBL" id="CP000492">
    <property type="protein sequence ID" value="ABL65238.1"/>
    <property type="molecule type" value="Genomic_DNA"/>
</dbReference>
<feature type="chain" id="PRO_5002632579" description="Bacterial surface antigen (D15) domain-containing protein" evidence="3">
    <location>
        <begin position="27"/>
        <end position="913"/>
    </location>
</feature>
<dbReference type="Proteomes" id="UP000008701">
    <property type="component" value="Chromosome"/>
</dbReference>
<evidence type="ECO:0000313" key="6">
    <source>
        <dbReference type="Proteomes" id="UP000008701"/>
    </source>
</evidence>
<evidence type="ECO:0000256" key="2">
    <source>
        <dbReference type="ARBA" id="ARBA00023136"/>
    </source>
</evidence>
<evidence type="ECO:0000313" key="5">
    <source>
        <dbReference type="EMBL" id="ABL65238.1"/>
    </source>
</evidence>
<evidence type="ECO:0000259" key="4">
    <source>
        <dbReference type="Pfam" id="PF01103"/>
    </source>
</evidence>
<proteinExistence type="predicted"/>
<name>A1BFR1_CHLPD</name>
<feature type="signal peptide" evidence="3">
    <location>
        <begin position="1"/>
        <end position="26"/>
    </location>
</feature>
<dbReference type="Gene3D" id="2.40.160.50">
    <property type="entry name" value="membrane protein fhac: a member of the omp85/tpsb transporter family"/>
    <property type="match status" value="1"/>
</dbReference>
<gene>
    <name evidence="5" type="ordered locus">Cpha266_1202</name>
</gene>
<dbReference type="GO" id="GO:0019867">
    <property type="term" value="C:outer membrane"/>
    <property type="evidence" value="ECO:0007669"/>
    <property type="project" value="InterPro"/>
</dbReference>
<organism evidence="5 6">
    <name type="scientific">Chlorobium phaeobacteroides (strain DSM 266 / SMG 266 / 2430)</name>
    <dbReference type="NCBI Taxonomy" id="290317"/>
    <lineage>
        <taxon>Bacteria</taxon>
        <taxon>Pseudomonadati</taxon>
        <taxon>Chlorobiota</taxon>
        <taxon>Chlorobiia</taxon>
        <taxon>Chlorobiales</taxon>
        <taxon>Chlorobiaceae</taxon>
        <taxon>Chlorobium/Pelodictyon group</taxon>
        <taxon>Chlorobium</taxon>
    </lineage>
</organism>
<dbReference type="RefSeq" id="WP_011745062.1">
    <property type="nucleotide sequence ID" value="NC_008639.1"/>
</dbReference>
<comment type="subcellular location">
    <subcellularLocation>
        <location evidence="1">Membrane</location>
    </subcellularLocation>
</comment>
<reference evidence="5 6" key="1">
    <citation type="submission" date="2006-12" db="EMBL/GenBank/DDBJ databases">
        <title>Complete sequence of Chlorobium phaeobacteroides DSM 266.</title>
        <authorList>
            <consortium name="US DOE Joint Genome Institute"/>
            <person name="Copeland A."/>
            <person name="Lucas S."/>
            <person name="Lapidus A."/>
            <person name="Barry K."/>
            <person name="Detter J.C."/>
            <person name="Glavina del Rio T."/>
            <person name="Hammon N."/>
            <person name="Israni S."/>
            <person name="Pitluck S."/>
            <person name="Goltsman E."/>
            <person name="Schmutz J."/>
            <person name="Larimer F."/>
            <person name="Land M."/>
            <person name="Hauser L."/>
            <person name="Mikhailova N."/>
            <person name="Li T."/>
            <person name="Overmann J."/>
            <person name="Bryant D.A."/>
            <person name="Richardson P."/>
        </authorList>
    </citation>
    <scope>NUCLEOTIDE SEQUENCE [LARGE SCALE GENOMIC DNA]</scope>
    <source>
        <strain evidence="5 6">DSM 266</strain>
    </source>
</reference>
<dbReference type="OrthoDB" id="333971at2"/>
<dbReference type="STRING" id="290317.Cpha266_1202"/>
<dbReference type="eggNOG" id="COG4775">
    <property type="taxonomic scope" value="Bacteria"/>
</dbReference>
<dbReference type="AlphaFoldDB" id="A1BFR1"/>
<keyword evidence="3" id="KW-0732">Signal</keyword>
<evidence type="ECO:0000256" key="3">
    <source>
        <dbReference type="SAM" id="SignalP"/>
    </source>
</evidence>
<dbReference type="Pfam" id="PF01103">
    <property type="entry name" value="Omp85"/>
    <property type="match status" value="1"/>
</dbReference>
<evidence type="ECO:0000256" key="1">
    <source>
        <dbReference type="ARBA" id="ARBA00004370"/>
    </source>
</evidence>
<accession>A1BFR1</accession>
<keyword evidence="2" id="KW-0472">Membrane</keyword>
<sequence precursor="true">MNCFLKGVSFFAISLITTAGSLSAIAKPTKIPAEQLEGKQVVIVIPGQEYEAGALHTLIFGTHWRSLWTTPVEIMILDLKSFAGGVVPFEKGGGFQTKTLSFRGADGKEYRFRSLDKDPARGIPSKLQNTVVSAVVEDQVSSSNPVSALVVSPLLEAAGTYQVTPELTVLPYDKGVLGEYYDEFAGLAGTIEERPAESDTAGAGFKGADKISGTYAVFNNLEKDNDNQVDQSAYLRARLIDLFIGDWDRHSDQWKWAGYKKEGKTRWVPIPRDRDHAFSRQDGVFSWIITRVMPRMTGFKSTYPSVKHLTLSARHLDRRLLSGIDRAEWDAITGDVQEKLTDSVISEAVRKMPPAMYEKEGAQLEHDLRTRRDLLKAASHELYLLYAEDVDIYASNKPEYAGVRRMPDGQVEVAVSKRDAVTGAEKGNPFYFRRFNPLETEEVRIYLQGGDDRVVVQGPVCKDGVKVRVIGGEGQDFFEDQSEKALSGYPHTAEKMTFFYDDGKKSEFTDGAYTSVDQHTAAEPADDEEKYDLRDRDSGRETGMHPLVGYSPDSGVFLGLGVTVADYGFRSAPYRYKIDVSGGVAYGKNDFRNKLQFKGDFRTVLRNASLLVEAGSSGLDLINFYGLGNERYYHGSSLREDDFEIVNTINSIRTSLRYPMDKQYNWSAGISAKWMDLVVQQGSFIDLYRSEFPGIDRQFVGGVHLGFHYDSRDCGDAIALSPGKKLRFSGGGEPLGNTTALQGTMLDVEGSYYPEFFGNEKAFGKIRGEVRTYIPLVSSRYSRVALRAGGEKIWGDYPFYEAAFVGGTHLLRGYDKQRFAGDASLYAGSELRLYFGTFKFLVPVMYGPLAFIETGRVFLKGEDSGAWHTSVGGGLWLGFIESRYTASISFAKGLDDGQLMDDYGIYIGTGFTF</sequence>
<keyword evidence="6" id="KW-1185">Reference proteome</keyword>
<dbReference type="HOGENOM" id="CLU_007496_0_0_10"/>
<feature type="domain" description="Bacterial surface antigen (D15)" evidence="4">
    <location>
        <begin position="651"/>
        <end position="913"/>
    </location>
</feature>
<dbReference type="KEGG" id="cph:Cpha266_1202"/>